<feature type="compositionally biased region" description="Basic residues" evidence="1">
    <location>
        <begin position="327"/>
        <end position="336"/>
    </location>
</feature>
<feature type="compositionally biased region" description="Basic and acidic residues" evidence="1">
    <location>
        <begin position="277"/>
        <end position="286"/>
    </location>
</feature>
<keyword evidence="3" id="KW-1185">Reference proteome</keyword>
<proteinExistence type="predicted"/>
<comment type="caution">
    <text evidence="2">The sequence shown here is derived from an EMBL/GenBank/DDBJ whole genome shotgun (WGS) entry which is preliminary data.</text>
</comment>
<feature type="region of interest" description="Disordered" evidence="1">
    <location>
        <begin position="277"/>
        <end position="336"/>
    </location>
</feature>
<dbReference type="Proteomes" id="UP001175228">
    <property type="component" value="Unassembled WGS sequence"/>
</dbReference>
<evidence type="ECO:0000313" key="2">
    <source>
        <dbReference type="EMBL" id="KAK0482854.1"/>
    </source>
</evidence>
<evidence type="ECO:0000256" key="1">
    <source>
        <dbReference type="SAM" id="MobiDB-lite"/>
    </source>
</evidence>
<reference evidence="2" key="1">
    <citation type="submission" date="2023-06" db="EMBL/GenBank/DDBJ databases">
        <authorList>
            <consortium name="Lawrence Berkeley National Laboratory"/>
            <person name="Ahrendt S."/>
            <person name="Sahu N."/>
            <person name="Indic B."/>
            <person name="Wong-Bajracharya J."/>
            <person name="Merenyi Z."/>
            <person name="Ke H.-M."/>
            <person name="Monk M."/>
            <person name="Kocsube S."/>
            <person name="Drula E."/>
            <person name="Lipzen A."/>
            <person name="Balint B."/>
            <person name="Henrissat B."/>
            <person name="Andreopoulos B."/>
            <person name="Martin F.M."/>
            <person name="Harder C.B."/>
            <person name="Rigling D."/>
            <person name="Ford K.L."/>
            <person name="Foster G.D."/>
            <person name="Pangilinan J."/>
            <person name="Papanicolaou A."/>
            <person name="Barry K."/>
            <person name="LaButti K."/>
            <person name="Viragh M."/>
            <person name="Koriabine M."/>
            <person name="Yan M."/>
            <person name="Riley R."/>
            <person name="Champramary S."/>
            <person name="Plett K.L."/>
            <person name="Tsai I.J."/>
            <person name="Slot J."/>
            <person name="Sipos G."/>
            <person name="Plett J."/>
            <person name="Nagy L.G."/>
            <person name="Grigoriev I.V."/>
        </authorList>
    </citation>
    <scope>NUCLEOTIDE SEQUENCE</scope>
    <source>
        <strain evidence="2">HWK02</strain>
    </source>
</reference>
<gene>
    <name evidence="2" type="ORF">EDD18DRAFT_1433075</name>
</gene>
<organism evidence="2 3">
    <name type="scientific">Armillaria luteobubalina</name>
    <dbReference type="NCBI Taxonomy" id="153913"/>
    <lineage>
        <taxon>Eukaryota</taxon>
        <taxon>Fungi</taxon>
        <taxon>Dikarya</taxon>
        <taxon>Basidiomycota</taxon>
        <taxon>Agaricomycotina</taxon>
        <taxon>Agaricomycetes</taxon>
        <taxon>Agaricomycetidae</taxon>
        <taxon>Agaricales</taxon>
        <taxon>Marasmiineae</taxon>
        <taxon>Physalacriaceae</taxon>
        <taxon>Armillaria</taxon>
    </lineage>
</organism>
<sequence length="336" mass="39332">MSWRPSWAQVTEERLPNHRRLFESLPLWNFRTQKDNDSYGPPCQQMHSVGLDDTSGDVLLDEAPITAPVKRAQQQKDIDSNLRMFAIEDLEEKMMLLTKCGSMEDSWAQVTLKELRGQHCYVFWESRGWVQTFRWESEQASCTHYLRRSVGSGKAYRTNIHLATNVVIGRFQRNTPLRVWSLFGNVMIRFSEEMERTSAWGMVNFACAFAFVRSRRCHSRYDYTFPTTMKLPNEEHTLTFLGKFLHADEVHENEDPEEFLLKPGPDFDEDERQEWFRAREEEDNVKKRAHGPVPKPRMISRKRKEVSEPGTAENSLQDDSAKMLGHPAKRARNKKT</sequence>
<dbReference type="EMBL" id="JAUEPU010000064">
    <property type="protein sequence ID" value="KAK0482854.1"/>
    <property type="molecule type" value="Genomic_DNA"/>
</dbReference>
<evidence type="ECO:0000313" key="3">
    <source>
        <dbReference type="Proteomes" id="UP001175228"/>
    </source>
</evidence>
<accession>A0AA39PFW9</accession>
<dbReference type="AlphaFoldDB" id="A0AA39PFW9"/>
<name>A0AA39PFW9_9AGAR</name>
<protein>
    <submittedName>
        <fullName evidence="2">Uncharacterized protein</fullName>
    </submittedName>
</protein>